<evidence type="ECO:0000313" key="2">
    <source>
        <dbReference type="Proteomes" id="UP001595793"/>
    </source>
</evidence>
<dbReference type="Proteomes" id="UP001595793">
    <property type="component" value="Unassembled WGS sequence"/>
</dbReference>
<organism evidence="1 2">
    <name type="scientific">Zunongwangia endophytica</name>
    <dbReference type="NCBI Taxonomy" id="1808945"/>
    <lineage>
        <taxon>Bacteria</taxon>
        <taxon>Pseudomonadati</taxon>
        <taxon>Bacteroidota</taxon>
        <taxon>Flavobacteriia</taxon>
        <taxon>Flavobacteriales</taxon>
        <taxon>Flavobacteriaceae</taxon>
        <taxon>Zunongwangia</taxon>
    </lineage>
</organism>
<reference evidence="2" key="1">
    <citation type="journal article" date="2019" name="Int. J. Syst. Evol. Microbiol.">
        <title>The Global Catalogue of Microorganisms (GCM) 10K type strain sequencing project: providing services to taxonomists for standard genome sequencing and annotation.</title>
        <authorList>
            <consortium name="The Broad Institute Genomics Platform"/>
            <consortium name="The Broad Institute Genome Sequencing Center for Infectious Disease"/>
            <person name="Wu L."/>
            <person name="Ma J."/>
        </authorList>
    </citation>
    <scope>NUCLEOTIDE SEQUENCE [LARGE SCALE GENOMIC DNA]</scope>
    <source>
        <strain evidence="2">CECT 9128</strain>
    </source>
</reference>
<comment type="caution">
    <text evidence="1">The sequence shown here is derived from an EMBL/GenBank/DDBJ whole genome shotgun (WGS) entry which is preliminary data.</text>
</comment>
<accession>A0ABV8HEM1</accession>
<dbReference type="EMBL" id="JBHSAS010000032">
    <property type="protein sequence ID" value="MFC4029342.1"/>
    <property type="molecule type" value="Genomic_DNA"/>
</dbReference>
<gene>
    <name evidence="1" type="ORF">ACFOS1_18125</name>
</gene>
<dbReference type="RefSeq" id="WP_290233055.1">
    <property type="nucleotide sequence ID" value="NZ_JAUFPZ010000002.1"/>
</dbReference>
<proteinExistence type="predicted"/>
<sequence length="54" mass="6455">MKLIYTYKMTSKIYKSQSVRLVYMLPKFVMGSQEKLQLELQELNGSRKILLKKK</sequence>
<name>A0ABV8HEM1_9FLAO</name>
<evidence type="ECO:0000313" key="1">
    <source>
        <dbReference type="EMBL" id="MFC4029342.1"/>
    </source>
</evidence>
<keyword evidence="2" id="KW-1185">Reference proteome</keyword>
<protein>
    <submittedName>
        <fullName evidence="1">Uncharacterized protein</fullName>
    </submittedName>
</protein>